<evidence type="ECO:0000313" key="2">
    <source>
        <dbReference type="Proteomes" id="UP000184159"/>
    </source>
</evidence>
<organism evidence="1 2">
    <name type="scientific">Vibrio gazogenes DSM 21264 = NBRC 103151</name>
    <dbReference type="NCBI Taxonomy" id="1123492"/>
    <lineage>
        <taxon>Bacteria</taxon>
        <taxon>Pseudomonadati</taxon>
        <taxon>Pseudomonadota</taxon>
        <taxon>Gammaproteobacteria</taxon>
        <taxon>Vibrionales</taxon>
        <taxon>Vibrionaceae</taxon>
        <taxon>Vibrio</taxon>
    </lineage>
</organism>
<dbReference type="RefSeq" id="WP_072961400.1">
    <property type="nucleotide sequence ID" value="NZ_FQUH01000017.1"/>
</dbReference>
<gene>
    <name evidence="1" type="ORF">SAMN02745781_03146</name>
</gene>
<evidence type="ECO:0000313" key="1">
    <source>
        <dbReference type="EMBL" id="SHF78531.1"/>
    </source>
</evidence>
<keyword evidence="2" id="KW-1185">Reference proteome</keyword>
<dbReference type="Proteomes" id="UP000184159">
    <property type="component" value="Unassembled WGS sequence"/>
</dbReference>
<dbReference type="AlphaFoldDB" id="A0A1M5EHJ6"/>
<reference evidence="2" key="1">
    <citation type="submission" date="2016-11" db="EMBL/GenBank/DDBJ databases">
        <authorList>
            <person name="Varghese N."/>
            <person name="Submissions S."/>
        </authorList>
    </citation>
    <scope>NUCLEOTIDE SEQUENCE [LARGE SCALE GENOMIC DNA]</scope>
    <source>
        <strain evidence="2">DSM 21264</strain>
    </source>
</reference>
<dbReference type="EMBL" id="FQUH01000017">
    <property type="protein sequence ID" value="SHF78531.1"/>
    <property type="molecule type" value="Genomic_DNA"/>
</dbReference>
<accession>A0A1M5EHJ6</accession>
<protein>
    <submittedName>
        <fullName evidence="1">Uncharacterized protein</fullName>
    </submittedName>
</protein>
<name>A0A1M5EHJ6_VIBGA</name>
<sequence>MKVEYEPSGLSDVKNLNLDPIQFSEAVQIWVDQNQENINPNGGTANINFNGRNNLVTYNVNNGTFFIVHVSCISSD</sequence>
<proteinExistence type="predicted"/>